<dbReference type="NCBIfam" id="TIGR00964">
    <property type="entry name" value="secE_bact"/>
    <property type="match status" value="1"/>
</dbReference>
<keyword evidence="4 9" id="KW-0812">Transmembrane</keyword>
<evidence type="ECO:0000256" key="1">
    <source>
        <dbReference type="ARBA" id="ARBA00004370"/>
    </source>
</evidence>
<evidence type="ECO:0000313" key="12">
    <source>
        <dbReference type="EMBL" id="MCI5755792.1"/>
    </source>
</evidence>
<dbReference type="PANTHER" id="PTHR33910:SF1">
    <property type="entry name" value="PROTEIN TRANSLOCASE SUBUNIT SECE"/>
    <property type="match status" value="1"/>
</dbReference>
<organism evidence="11 13">
    <name type="scientific">Candidatus Colimorpha enterica</name>
    <dbReference type="NCBI Taxonomy" id="3083063"/>
    <lineage>
        <taxon>Bacteria</taxon>
        <taxon>Pseudomonadati</taxon>
        <taxon>Bacteroidota</taxon>
        <taxon>Bacteroidia</taxon>
        <taxon>Bacteroidales</taxon>
        <taxon>Candidatus Colimorpha</taxon>
    </lineage>
</organism>
<keyword evidence="6 9" id="KW-1133">Transmembrane helix</keyword>
<comment type="subunit">
    <text evidence="9">Component of the Sec protein translocase complex. Heterotrimer consisting of SecY, SecE and SecG subunits. The heterotrimers can form oligomers, although 1 heterotrimer is thought to be able to translocate proteins. Interacts with the ribosome. Interacts with SecDF, and other proteins may be involved. Interacts with SecA.</text>
</comment>
<dbReference type="EMBL" id="JALEMU010000092">
    <property type="protein sequence ID" value="MCI5755792.1"/>
    <property type="molecule type" value="Genomic_DNA"/>
</dbReference>
<evidence type="ECO:0000256" key="5">
    <source>
        <dbReference type="ARBA" id="ARBA00022927"/>
    </source>
</evidence>
<evidence type="ECO:0000313" key="14">
    <source>
        <dbReference type="Proteomes" id="UP001139365"/>
    </source>
</evidence>
<dbReference type="GO" id="GO:0065002">
    <property type="term" value="P:intracellular protein transmembrane transport"/>
    <property type="evidence" value="ECO:0007669"/>
    <property type="project" value="UniProtKB-UniRule"/>
</dbReference>
<name>R6UAC6_9BACT</name>
<dbReference type="GO" id="GO:0043952">
    <property type="term" value="P:protein transport by the Sec complex"/>
    <property type="evidence" value="ECO:0007669"/>
    <property type="project" value="UniProtKB-UniRule"/>
</dbReference>
<evidence type="ECO:0000256" key="6">
    <source>
        <dbReference type="ARBA" id="ARBA00022989"/>
    </source>
</evidence>
<dbReference type="InterPro" id="IPR005807">
    <property type="entry name" value="SecE_bac"/>
</dbReference>
<keyword evidence="8 9" id="KW-0472">Membrane</keyword>
<keyword evidence="7 9" id="KW-0811">Translocation</keyword>
<dbReference type="Gene3D" id="1.20.5.1030">
    <property type="entry name" value="Preprotein translocase secy subunit"/>
    <property type="match status" value="1"/>
</dbReference>
<gene>
    <name evidence="9 12" type="primary">secE</name>
    <name evidence="11" type="ORF">BN580_00258</name>
    <name evidence="12" type="ORF">MR241_05805</name>
</gene>
<dbReference type="GO" id="GO:0005886">
    <property type="term" value="C:plasma membrane"/>
    <property type="evidence" value="ECO:0007669"/>
    <property type="project" value="UniProtKB-SubCell"/>
</dbReference>
<dbReference type="Proteomes" id="UP000017938">
    <property type="component" value="Unassembled WGS sequence"/>
</dbReference>
<evidence type="ECO:0000256" key="8">
    <source>
        <dbReference type="ARBA" id="ARBA00023136"/>
    </source>
</evidence>
<keyword evidence="2 9" id="KW-0813">Transport</keyword>
<reference evidence="11" key="1">
    <citation type="submission" date="2012-11" db="EMBL/GenBank/DDBJ databases">
        <title>Dependencies among metagenomic species, viruses, plasmids and units of genetic variation.</title>
        <authorList>
            <person name="Nielsen H.B."/>
            <person name="Almeida M."/>
            <person name="Juncker A.S."/>
            <person name="Rasmussen S."/>
            <person name="Li J."/>
            <person name="Sunagawa S."/>
            <person name="Plichta D."/>
            <person name="Gautier L."/>
            <person name="Le Chatelier E."/>
            <person name="Peletier E."/>
            <person name="Bonde I."/>
            <person name="Nielsen T."/>
            <person name="Manichanh C."/>
            <person name="Arumugam M."/>
            <person name="Batto J."/>
            <person name="Santos M.B.Q.D."/>
            <person name="Blom N."/>
            <person name="Borruel N."/>
            <person name="Burgdorf K.S."/>
            <person name="Boumezbeur F."/>
            <person name="Casellas F."/>
            <person name="Dore J."/>
            <person name="Guarner F."/>
            <person name="Hansen T."/>
            <person name="Hildebrand F."/>
            <person name="Kaas R.S."/>
            <person name="Kennedy S."/>
            <person name="Kristiansen K."/>
            <person name="Kultima J.R."/>
            <person name="Leonard P."/>
            <person name="Levenez F."/>
            <person name="Lund O."/>
            <person name="Moumen B."/>
            <person name="Le Paslier D."/>
            <person name="Pons N."/>
            <person name="Pedersen O."/>
            <person name="Prifti E."/>
            <person name="Qin J."/>
            <person name="Raes J."/>
            <person name="Tap J."/>
            <person name="Tims S."/>
            <person name="Ussery D.W."/>
            <person name="Yamada T."/>
            <person name="MetaHit consortium"/>
            <person name="Renault P."/>
            <person name="Sicheritz-Ponten T."/>
            <person name="Bork P."/>
            <person name="Wang J."/>
            <person name="Brunak S."/>
            <person name="Ehrlich S.D."/>
        </authorList>
    </citation>
    <scope>NUCLEOTIDE SEQUENCE [LARGE SCALE GENOMIC DNA]</scope>
</reference>
<evidence type="ECO:0000313" key="13">
    <source>
        <dbReference type="Proteomes" id="UP000017938"/>
    </source>
</evidence>
<evidence type="ECO:0000256" key="7">
    <source>
        <dbReference type="ARBA" id="ARBA00023010"/>
    </source>
</evidence>
<feature type="compositionally biased region" description="Basic and acidic residues" evidence="10">
    <location>
        <begin position="16"/>
        <end position="27"/>
    </location>
</feature>
<evidence type="ECO:0000256" key="4">
    <source>
        <dbReference type="ARBA" id="ARBA00022692"/>
    </source>
</evidence>
<dbReference type="AlphaFoldDB" id="R6UAC6"/>
<dbReference type="STRING" id="1263015.BN580_00258"/>
<evidence type="ECO:0000256" key="2">
    <source>
        <dbReference type="ARBA" id="ARBA00022448"/>
    </source>
</evidence>
<keyword evidence="5 9" id="KW-0653">Protein transport</keyword>
<protein>
    <recommendedName>
        <fullName evidence="9">Protein translocase subunit SecE</fullName>
    </recommendedName>
</protein>
<comment type="caution">
    <text evidence="11">The sequence shown here is derived from an EMBL/GenBank/DDBJ whole genome shotgun (WGS) entry which is preliminary data.</text>
</comment>
<sequence length="94" mass="10313">MAEEKKTETVDTAPKAAKEEKKKDAKSSKPGLGAKIKKFFKDYKSEMKKVVWYGKNQTLKSTGLVIVCLVVVSAVISLLDLGLSNLILWLGSLV</sequence>
<dbReference type="GO" id="GO:0009306">
    <property type="term" value="P:protein secretion"/>
    <property type="evidence" value="ECO:0007669"/>
    <property type="project" value="UniProtKB-UniRule"/>
</dbReference>
<reference evidence="12 14" key="2">
    <citation type="submission" date="2022-03" db="EMBL/GenBank/DDBJ databases">
        <title>Metagenome-assembled genomes from swine fecal metagenomes.</title>
        <authorList>
            <person name="Holman D.B."/>
            <person name="Kommadath A."/>
        </authorList>
    </citation>
    <scope>NUCLEOTIDE SEQUENCE [LARGE SCALE GENOMIC DNA]</scope>
    <source>
        <strain evidence="12">SUG147</strain>
    </source>
</reference>
<comment type="similarity">
    <text evidence="9">Belongs to the SecE/SEC61-gamma family.</text>
</comment>
<accession>R6UAC6</accession>
<evidence type="ECO:0000256" key="3">
    <source>
        <dbReference type="ARBA" id="ARBA00022475"/>
    </source>
</evidence>
<dbReference type="InterPro" id="IPR038379">
    <property type="entry name" value="SecE_sf"/>
</dbReference>
<dbReference type="InterPro" id="IPR001901">
    <property type="entry name" value="Translocase_SecE/Sec61-g"/>
</dbReference>
<dbReference type="Proteomes" id="UP001139365">
    <property type="component" value="Unassembled WGS sequence"/>
</dbReference>
<dbReference type="Pfam" id="PF00584">
    <property type="entry name" value="SecE"/>
    <property type="match status" value="1"/>
</dbReference>
<comment type="function">
    <text evidence="9">Essential subunit of the Sec protein translocation channel SecYEG. Clamps together the 2 halves of SecY. May contact the channel plug during translocation.</text>
</comment>
<evidence type="ECO:0000256" key="10">
    <source>
        <dbReference type="SAM" id="MobiDB-lite"/>
    </source>
</evidence>
<dbReference type="PANTHER" id="PTHR33910">
    <property type="entry name" value="PROTEIN TRANSLOCASE SUBUNIT SECE"/>
    <property type="match status" value="1"/>
</dbReference>
<proteinExistence type="inferred from homology"/>
<dbReference type="EMBL" id="CBFW010000414">
    <property type="protein sequence ID" value="CDC77016.1"/>
    <property type="molecule type" value="Genomic_DNA"/>
</dbReference>
<evidence type="ECO:0000313" key="11">
    <source>
        <dbReference type="EMBL" id="CDC77016.1"/>
    </source>
</evidence>
<dbReference type="GO" id="GO:0008320">
    <property type="term" value="F:protein transmembrane transporter activity"/>
    <property type="evidence" value="ECO:0007669"/>
    <property type="project" value="UniProtKB-UniRule"/>
</dbReference>
<dbReference type="HAMAP" id="MF_00422">
    <property type="entry name" value="SecE"/>
    <property type="match status" value="1"/>
</dbReference>
<feature type="transmembrane region" description="Helical" evidence="9">
    <location>
        <begin position="64"/>
        <end position="90"/>
    </location>
</feature>
<feature type="region of interest" description="Disordered" evidence="10">
    <location>
        <begin position="1"/>
        <end position="30"/>
    </location>
</feature>
<comment type="subcellular location">
    <subcellularLocation>
        <location evidence="9">Cell membrane</location>
        <topology evidence="9">Single-pass membrane protein</topology>
    </subcellularLocation>
    <subcellularLocation>
        <location evidence="1">Membrane</location>
    </subcellularLocation>
</comment>
<evidence type="ECO:0000256" key="9">
    <source>
        <dbReference type="HAMAP-Rule" id="MF_00422"/>
    </source>
</evidence>
<dbReference type="GO" id="GO:0006605">
    <property type="term" value="P:protein targeting"/>
    <property type="evidence" value="ECO:0007669"/>
    <property type="project" value="UniProtKB-UniRule"/>
</dbReference>
<keyword evidence="3 9" id="KW-1003">Cell membrane</keyword>